<organism evidence="2 3">
    <name type="scientific">Podospora fimiseda</name>
    <dbReference type="NCBI Taxonomy" id="252190"/>
    <lineage>
        <taxon>Eukaryota</taxon>
        <taxon>Fungi</taxon>
        <taxon>Dikarya</taxon>
        <taxon>Ascomycota</taxon>
        <taxon>Pezizomycotina</taxon>
        <taxon>Sordariomycetes</taxon>
        <taxon>Sordariomycetidae</taxon>
        <taxon>Sordariales</taxon>
        <taxon>Podosporaceae</taxon>
        <taxon>Podospora</taxon>
    </lineage>
</organism>
<feature type="compositionally biased region" description="Polar residues" evidence="1">
    <location>
        <begin position="62"/>
        <end position="75"/>
    </location>
</feature>
<sequence>MSTVTIQIGKKKEDNSVKADDKKEADKGKKHYGPKGPNECSASTIALPGLLATTTSTSTSSENYKMSTNQNQSSRGQKRRAEDDIEDKELLGTQRAFEIFHVGIANAGKFFASPTRLFGMADANISLEALNFPTCGLQQQESFRILETYIEHYRKVQKSSRPGTSHFPLNVNEIYEQNNYCMVKCGLPVFSLDPAIIPKRATDALLEWMEKNDSHLIYLAISRLKMDYYEAGAWTVAVDDALRTVWVDIAEAMMEIATVKWRMGLLPFGSKDDYGLFDQINASPNRQDPNRLLFIR</sequence>
<feature type="compositionally biased region" description="Basic and acidic residues" evidence="1">
    <location>
        <begin position="10"/>
        <end position="27"/>
    </location>
</feature>
<proteinExistence type="predicted"/>
<dbReference type="Proteomes" id="UP001301958">
    <property type="component" value="Unassembled WGS sequence"/>
</dbReference>
<evidence type="ECO:0000313" key="3">
    <source>
        <dbReference type="Proteomes" id="UP001301958"/>
    </source>
</evidence>
<evidence type="ECO:0000256" key="1">
    <source>
        <dbReference type="SAM" id="MobiDB-lite"/>
    </source>
</evidence>
<feature type="region of interest" description="Disordered" evidence="1">
    <location>
        <begin position="1"/>
        <end position="83"/>
    </location>
</feature>
<name>A0AAN7BI28_9PEZI</name>
<evidence type="ECO:0000313" key="2">
    <source>
        <dbReference type="EMBL" id="KAK4223678.1"/>
    </source>
</evidence>
<reference evidence="2" key="2">
    <citation type="submission" date="2023-05" db="EMBL/GenBank/DDBJ databases">
        <authorList>
            <consortium name="Lawrence Berkeley National Laboratory"/>
            <person name="Steindorff A."/>
            <person name="Hensen N."/>
            <person name="Bonometti L."/>
            <person name="Westerberg I."/>
            <person name="Brannstrom I.O."/>
            <person name="Guillou S."/>
            <person name="Cros-Aarteil S."/>
            <person name="Calhoun S."/>
            <person name="Haridas S."/>
            <person name="Kuo A."/>
            <person name="Mondo S."/>
            <person name="Pangilinan J."/>
            <person name="Riley R."/>
            <person name="Labutti K."/>
            <person name="Andreopoulos B."/>
            <person name="Lipzen A."/>
            <person name="Chen C."/>
            <person name="Yanf M."/>
            <person name="Daum C."/>
            <person name="Ng V."/>
            <person name="Clum A."/>
            <person name="Ohm R."/>
            <person name="Martin F."/>
            <person name="Silar P."/>
            <person name="Natvig D."/>
            <person name="Lalanne C."/>
            <person name="Gautier V."/>
            <person name="Ament-Velasquez S.L."/>
            <person name="Kruys A."/>
            <person name="Hutchinson M.I."/>
            <person name="Powell A.J."/>
            <person name="Barry K."/>
            <person name="Miller A.N."/>
            <person name="Grigoriev I.V."/>
            <person name="Debuchy R."/>
            <person name="Gladieux P."/>
            <person name="Thoren M.H."/>
            <person name="Johannesson H."/>
        </authorList>
    </citation>
    <scope>NUCLEOTIDE SEQUENCE</scope>
    <source>
        <strain evidence="2">CBS 990.96</strain>
    </source>
</reference>
<keyword evidence="3" id="KW-1185">Reference proteome</keyword>
<comment type="caution">
    <text evidence="2">The sequence shown here is derived from an EMBL/GenBank/DDBJ whole genome shotgun (WGS) entry which is preliminary data.</text>
</comment>
<protein>
    <submittedName>
        <fullName evidence="2">Uncharacterized protein</fullName>
    </submittedName>
</protein>
<accession>A0AAN7BI28</accession>
<gene>
    <name evidence="2" type="ORF">QBC38DRAFT_459087</name>
</gene>
<dbReference type="EMBL" id="MU865418">
    <property type="protein sequence ID" value="KAK4223678.1"/>
    <property type="molecule type" value="Genomic_DNA"/>
</dbReference>
<reference evidence="2" key="1">
    <citation type="journal article" date="2023" name="Mol. Phylogenet. Evol.">
        <title>Genome-scale phylogeny and comparative genomics of the fungal order Sordariales.</title>
        <authorList>
            <person name="Hensen N."/>
            <person name="Bonometti L."/>
            <person name="Westerberg I."/>
            <person name="Brannstrom I.O."/>
            <person name="Guillou S."/>
            <person name="Cros-Aarteil S."/>
            <person name="Calhoun S."/>
            <person name="Haridas S."/>
            <person name="Kuo A."/>
            <person name="Mondo S."/>
            <person name="Pangilinan J."/>
            <person name="Riley R."/>
            <person name="LaButti K."/>
            <person name="Andreopoulos B."/>
            <person name="Lipzen A."/>
            <person name="Chen C."/>
            <person name="Yan M."/>
            <person name="Daum C."/>
            <person name="Ng V."/>
            <person name="Clum A."/>
            <person name="Steindorff A."/>
            <person name="Ohm R.A."/>
            <person name="Martin F."/>
            <person name="Silar P."/>
            <person name="Natvig D.O."/>
            <person name="Lalanne C."/>
            <person name="Gautier V."/>
            <person name="Ament-Velasquez S.L."/>
            <person name="Kruys A."/>
            <person name="Hutchinson M.I."/>
            <person name="Powell A.J."/>
            <person name="Barry K."/>
            <person name="Miller A.N."/>
            <person name="Grigoriev I.V."/>
            <person name="Debuchy R."/>
            <person name="Gladieux P."/>
            <person name="Hiltunen Thoren M."/>
            <person name="Johannesson H."/>
        </authorList>
    </citation>
    <scope>NUCLEOTIDE SEQUENCE</scope>
    <source>
        <strain evidence="2">CBS 990.96</strain>
    </source>
</reference>
<dbReference type="AlphaFoldDB" id="A0AAN7BI28"/>